<keyword evidence="3" id="KW-1185">Reference proteome</keyword>
<dbReference type="PANTHER" id="PTHR15503:SF42">
    <property type="entry name" value="ZINC FINGER, CCHC-TYPE, RETROTRANSPOSON GAG DOMAIN, ASPARTIC PEPTIDASE DOMAIN PROTEIN-RELATED"/>
    <property type="match status" value="1"/>
</dbReference>
<feature type="region of interest" description="Disordered" evidence="1">
    <location>
        <begin position="338"/>
        <end position="398"/>
    </location>
</feature>
<dbReference type="EMBL" id="JAMZMK010008021">
    <property type="protein sequence ID" value="KAI7742305.1"/>
    <property type="molecule type" value="Genomic_DNA"/>
</dbReference>
<feature type="compositionally biased region" description="Acidic residues" evidence="1">
    <location>
        <begin position="235"/>
        <end position="249"/>
    </location>
</feature>
<gene>
    <name evidence="2" type="ORF">M8C21_029632</name>
</gene>
<dbReference type="InterPro" id="IPR032567">
    <property type="entry name" value="RTL1-rel"/>
</dbReference>
<evidence type="ECO:0000256" key="1">
    <source>
        <dbReference type="SAM" id="MobiDB-lite"/>
    </source>
</evidence>
<evidence type="ECO:0008006" key="4">
    <source>
        <dbReference type="Google" id="ProtNLM"/>
    </source>
</evidence>
<reference evidence="2" key="1">
    <citation type="submission" date="2022-06" db="EMBL/GenBank/DDBJ databases">
        <title>Uncovering the hologenomic basis of an extraordinary plant invasion.</title>
        <authorList>
            <person name="Bieker V.C."/>
            <person name="Martin M.D."/>
            <person name="Gilbert T."/>
            <person name="Hodgins K."/>
            <person name="Battlay P."/>
            <person name="Petersen B."/>
            <person name="Wilson J."/>
        </authorList>
    </citation>
    <scope>NUCLEOTIDE SEQUENCE</scope>
    <source>
        <strain evidence="2">AA19_3_7</strain>
        <tissue evidence="2">Leaf</tissue>
    </source>
</reference>
<dbReference type="AlphaFoldDB" id="A0AAD5CJD6"/>
<accession>A0AAD5CJD6</accession>
<feature type="region of interest" description="Disordered" evidence="1">
    <location>
        <begin position="572"/>
        <end position="646"/>
    </location>
</feature>
<protein>
    <recommendedName>
        <fullName evidence="4">Ubiquitin-like protease family profile domain-containing protein</fullName>
    </recommendedName>
</protein>
<dbReference type="Gene3D" id="3.10.10.10">
    <property type="entry name" value="HIV Type 1 Reverse Transcriptase, subunit A, domain 1"/>
    <property type="match status" value="1"/>
</dbReference>
<sequence>MAGEHTHHDEVKEMVAIEVGDAIKLGEFMVVVGMDWLAKYHVEFHCERKIIHVVSPSGRQMAVIGERKFETKLCTLVETMNVGAQPVAKEPYRLAPTELSELMAQLQELLDKGFIRPRRKRGTENDTEKTTLMKAENVTTVIDDDFVDAPEQPQNSLPRNQFVLYSNIKVQVRASVDNMNDAMANLSIAQKKAIKQIGFEAFISMNIKTKTTSFKLQPIKYNKSVVSQWNGPYSTEEEDSEHEDGNDDVESARNEEGNDDEDEEDADGNEAAGNDEGDGEKLEADGKNEAGNEDAFIQPDELQMILDQEIMIDSQEFNNVYETTKSLSDIEDFLENYNTPEVPNAGDANDEDNNQKNTKDEVTTTPKIQKVATQKSTDESIKASKRKKTMAEKKDKSPYPIDENEWLSKIENKMEKFQTYVAEIDEIFEEATSNFLDSNLIREKQRKWSYKSSNEENIEGEKENQKQKQVISLSVSIGMLDAIVVAANQIRWDLCKKVKKSQYVITGEKEDENERATTSQSVSTGMLNAMIAATEQLEETNKKEIVKEGNEGLECASTDMLAEMINAADKEEKNAALQNSNTQTSSEGVSSQFLKELIEVEERSRKGKEIENEDASKKGTSEADKSKEIPNESYDEPSFDLNLSQDDAPTDVIPDLPFLQTSQDDVETPKTVGRLIDVVFELADGTPFFKVDAWSHVLNHDEKKRALGSPFRLFVQTNILTPKIEILDNSKLGDISKYEYIIVPLKDALCNYMMVNDHPMTSKIVSKNPVRVKMEWRTTKNKIDCGVFTMRHMETFMSTYKKKWVTDFQKEGPSQQIQIDDLRYKYLAKNLLFDANKNKNLVDRLAREFHQLEYSERANSFKNITGAPVMTTTPTYFAIS</sequence>
<feature type="compositionally biased region" description="Basic and acidic residues" evidence="1">
    <location>
        <begin position="596"/>
        <end position="630"/>
    </location>
</feature>
<name>A0AAD5CJD6_AMBAR</name>
<proteinExistence type="predicted"/>
<dbReference type="PANTHER" id="PTHR15503">
    <property type="entry name" value="LDOC1 RELATED"/>
    <property type="match status" value="1"/>
</dbReference>
<evidence type="ECO:0000313" key="2">
    <source>
        <dbReference type="EMBL" id="KAI7742305.1"/>
    </source>
</evidence>
<organism evidence="2 3">
    <name type="scientific">Ambrosia artemisiifolia</name>
    <name type="common">Common ragweed</name>
    <dbReference type="NCBI Taxonomy" id="4212"/>
    <lineage>
        <taxon>Eukaryota</taxon>
        <taxon>Viridiplantae</taxon>
        <taxon>Streptophyta</taxon>
        <taxon>Embryophyta</taxon>
        <taxon>Tracheophyta</taxon>
        <taxon>Spermatophyta</taxon>
        <taxon>Magnoliopsida</taxon>
        <taxon>eudicotyledons</taxon>
        <taxon>Gunneridae</taxon>
        <taxon>Pentapetalae</taxon>
        <taxon>asterids</taxon>
        <taxon>campanulids</taxon>
        <taxon>Asterales</taxon>
        <taxon>Asteraceae</taxon>
        <taxon>Asteroideae</taxon>
        <taxon>Heliantheae alliance</taxon>
        <taxon>Heliantheae</taxon>
        <taxon>Ambrosia</taxon>
    </lineage>
</organism>
<feature type="compositionally biased region" description="Basic and acidic residues" evidence="1">
    <location>
        <begin position="353"/>
        <end position="362"/>
    </location>
</feature>
<feature type="compositionally biased region" description="Acidic residues" evidence="1">
    <location>
        <begin position="257"/>
        <end position="278"/>
    </location>
</feature>
<feature type="compositionally biased region" description="Polar residues" evidence="1">
    <location>
        <begin position="576"/>
        <end position="593"/>
    </location>
</feature>
<feature type="region of interest" description="Disordered" evidence="1">
    <location>
        <begin position="229"/>
        <end position="286"/>
    </location>
</feature>
<dbReference type="Gene3D" id="3.40.395.10">
    <property type="entry name" value="Adenoviral Proteinase, Chain A"/>
    <property type="match status" value="1"/>
</dbReference>
<evidence type="ECO:0000313" key="3">
    <source>
        <dbReference type="Proteomes" id="UP001206925"/>
    </source>
</evidence>
<dbReference type="Proteomes" id="UP001206925">
    <property type="component" value="Unassembled WGS sequence"/>
</dbReference>
<comment type="caution">
    <text evidence="2">The sequence shown here is derived from an EMBL/GenBank/DDBJ whole genome shotgun (WGS) entry which is preliminary data.</text>
</comment>
<feature type="compositionally biased region" description="Polar residues" evidence="1">
    <location>
        <begin position="363"/>
        <end position="375"/>
    </location>
</feature>